<dbReference type="GO" id="GO:0003774">
    <property type="term" value="F:cytoskeletal motor activity"/>
    <property type="evidence" value="ECO:0007669"/>
    <property type="project" value="InterPro"/>
</dbReference>
<keyword evidence="6" id="KW-0282">Flagellum</keyword>
<dbReference type="Pfam" id="PF02049">
    <property type="entry name" value="FliE"/>
    <property type="match status" value="1"/>
</dbReference>
<sequence length="104" mass="11646">MSLINGLDNANINNISKVNANLSPKNTTNVTTNNFSNYLLNALDKVNESEIDSNKMDQLLAVGDVENLHEVMIASQKAEVTLDFAVEVRNKIMDAYKEIMRIQF</sequence>
<protein>
    <recommendedName>
        <fullName evidence="4 5">Flagellar hook-basal body complex protein FliE</fullName>
    </recommendedName>
</protein>
<keyword evidence="6" id="KW-0969">Cilium</keyword>
<dbReference type="GO" id="GO:0005198">
    <property type="term" value="F:structural molecule activity"/>
    <property type="evidence" value="ECO:0007669"/>
    <property type="project" value="UniProtKB-UniRule"/>
</dbReference>
<accession>A0AAU9E7J1</accession>
<evidence type="ECO:0000313" key="6">
    <source>
        <dbReference type="EMBL" id="BEP29383.1"/>
    </source>
</evidence>
<evidence type="ECO:0000256" key="2">
    <source>
        <dbReference type="ARBA" id="ARBA00009272"/>
    </source>
</evidence>
<dbReference type="EMBL" id="AP028654">
    <property type="protein sequence ID" value="BEP29383.1"/>
    <property type="molecule type" value="Genomic_DNA"/>
</dbReference>
<evidence type="ECO:0000256" key="5">
    <source>
        <dbReference type="NCBIfam" id="TIGR00205"/>
    </source>
</evidence>
<comment type="similarity">
    <text evidence="2 4">Belongs to the FliE family.</text>
</comment>
<dbReference type="NCBIfam" id="TIGR00205">
    <property type="entry name" value="fliE"/>
    <property type="match status" value="1"/>
</dbReference>
<gene>
    <name evidence="4 6" type="primary">fliE</name>
    <name evidence="6" type="ORF">HLPR_17140</name>
</gene>
<proteinExistence type="inferred from homology"/>
<dbReference type="AlphaFoldDB" id="A0AAU9E7J1"/>
<dbReference type="Proteomes" id="UP001321786">
    <property type="component" value="Chromosome"/>
</dbReference>
<dbReference type="PANTHER" id="PTHR34653">
    <property type="match status" value="1"/>
</dbReference>
<keyword evidence="6" id="KW-0966">Cell projection</keyword>
<dbReference type="KEGG" id="hprf:HLPR_17140"/>
<keyword evidence="3 4" id="KW-0975">Bacterial flagellum</keyword>
<keyword evidence="7" id="KW-1185">Reference proteome</keyword>
<evidence type="ECO:0000256" key="3">
    <source>
        <dbReference type="ARBA" id="ARBA00023143"/>
    </source>
</evidence>
<dbReference type="HAMAP" id="MF_00724">
    <property type="entry name" value="FliE"/>
    <property type="match status" value="1"/>
</dbReference>
<dbReference type="RefSeq" id="WP_338535021.1">
    <property type="nucleotide sequence ID" value="NZ_AP028654.1"/>
</dbReference>
<evidence type="ECO:0000256" key="1">
    <source>
        <dbReference type="ARBA" id="ARBA00004117"/>
    </source>
</evidence>
<organism evidence="6 7">
    <name type="scientific">Helicovermis profundi</name>
    <dbReference type="NCBI Taxonomy" id="3065157"/>
    <lineage>
        <taxon>Bacteria</taxon>
        <taxon>Bacillati</taxon>
        <taxon>Bacillota</taxon>
        <taxon>Clostridia</taxon>
        <taxon>Helicovermis</taxon>
    </lineage>
</organism>
<dbReference type="GO" id="GO:0009425">
    <property type="term" value="C:bacterial-type flagellum basal body"/>
    <property type="evidence" value="ECO:0007669"/>
    <property type="project" value="UniProtKB-SubCell"/>
</dbReference>
<reference evidence="6 7" key="1">
    <citation type="submission" date="2023-08" db="EMBL/GenBank/DDBJ databases">
        <title>Helicovermis profunda gen. nov., sp. nov., a novel mesophilic, fermentative bacterium within the Bacillota from a deep-sea hydrothermal vent chimney.</title>
        <authorList>
            <person name="Miyazaki U."/>
            <person name="Mizutani D."/>
            <person name="Hashimoto Y."/>
            <person name="Tame A."/>
            <person name="Sawayama S."/>
            <person name="Miyazaki J."/>
            <person name="Takai K."/>
            <person name="Nakagawa S."/>
        </authorList>
    </citation>
    <scope>NUCLEOTIDE SEQUENCE [LARGE SCALE GENOMIC DNA]</scope>
    <source>
        <strain evidence="6 7">S502</strain>
    </source>
</reference>
<evidence type="ECO:0000256" key="4">
    <source>
        <dbReference type="HAMAP-Rule" id="MF_00724"/>
    </source>
</evidence>
<dbReference type="GO" id="GO:0071973">
    <property type="term" value="P:bacterial-type flagellum-dependent cell motility"/>
    <property type="evidence" value="ECO:0007669"/>
    <property type="project" value="InterPro"/>
</dbReference>
<name>A0AAU9E7J1_9FIRM</name>
<dbReference type="InterPro" id="IPR001624">
    <property type="entry name" value="FliE"/>
</dbReference>
<dbReference type="PANTHER" id="PTHR34653:SF1">
    <property type="entry name" value="FLAGELLAR HOOK-BASAL BODY COMPLEX PROTEIN FLIE"/>
    <property type="match status" value="1"/>
</dbReference>
<evidence type="ECO:0000313" key="7">
    <source>
        <dbReference type="Proteomes" id="UP001321786"/>
    </source>
</evidence>
<comment type="subcellular location">
    <subcellularLocation>
        <location evidence="1 4">Bacterial flagellum basal body</location>
    </subcellularLocation>
</comment>
<dbReference type="PRINTS" id="PR01006">
    <property type="entry name" value="FLGHOOKFLIE"/>
</dbReference>